<evidence type="ECO:0000313" key="2">
    <source>
        <dbReference type="Proteomes" id="UP000265703"/>
    </source>
</evidence>
<comment type="caution">
    <text evidence="1">The sequence shown here is derived from an EMBL/GenBank/DDBJ whole genome shotgun (WGS) entry which is preliminary data.</text>
</comment>
<organism evidence="1 2">
    <name type="scientific">Glomus cerebriforme</name>
    <dbReference type="NCBI Taxonomy" id="658196"/>
    <lineage>
        <taxon>Eukaryota</taxon>
        <taxon>Fungi</taxon>
        <taxon>Fungi incertae sedis</taxon>
        <taxon>Mucoromycota</taxon>
        <taxon>Glomeromycotina</taxon>
        <taxon>Glomeromycetes</taxon>
        <taxon>Glomerales</taxon>
        <taxon>Glomeraceae</taxon>
        <taxon>Glomus</taxon>
    </lineage>
</organism>
<accession>A0A397SHQ7</accession>
<dbReference type="Proteomes" id="UP000265703">
    <property type="component" value="Unassembled WGS sequence"/>
</dbReference>
<proteinExistence type="predicted"/>
<dbReference type="OrthoDB" id="2443838at2759"/>
<dbReference type="EMBL" id="QKYT01000549">
    <property type="protein sequence ID" value="RIA83685.1"/>
    <property type="molecule type" value="Genomic_DNA"/>
</dbReference>
<evidence type="ECO:0000313" key="1">
    <source>
        <dbReference type="EMBL" id="RIA83685.1"/>
    </source>
</evidence>
<protein>
    <submittedName>
        <fullName evidence="1">Uncharacterized protein</fullName>
    </submittedName>
</protein>
<sequence length="178" mass="21277">MKSVKHRLFDYHVVNLSERNQMDPVNKIFTDDERKMMRNFWEIGEPSNEEKSNTLRRSKWENSIKNLVNKYSSVIEIKSVFDEVESSLEAIFEKPFEGKLVFKTHYDLLWIQDVYKRFVLLFAMPFNLLHNPDETEFAYRESFVNPIIPKAFDDVSANIRFKTGEVESNLRKKTQKRD</sequence>
<reference evidence="1 2" key="1">
    <citation type="submission" date="2018-06" db="EMBL/GenBank/DDBJ databases">
        <title>Comparative genomics reveals the genomic features of Rhizophagus irregularis, R. cerebriforme, R. diaphanum and Gigaspora rosea, and their symbiotic lifestyle signature.</title>
        <authorList>
            <person name="Morin E."/>
            <person name="San Clemente H."/>
            <person name="Chen E.C.H."/>
            <person name="De La Providencia I."/>
            <person name="Hainaut M."/>
            <person name="Kuo A."/>
            <person name="Kohler A."/>
            <person name="Murat C."/>
            <person name="Tang N."/>
            <person name="Roy S."/>
            <person name="Loubradou J."/>
            <person name="Henrissat B."/>
            <person name="Grigoriev I.V."/>
            <person name="Corradi N."/>
            <person name="Roux C."/>
            <person name="Martin F.M."/>
        </authorList>
    </citation>
    <scope>NUCLEOTIDE SEQUENCE [LARGE SCALE GENOMIC DNA]</scope>
    <source>
        <strain evidence="1 2">DAOM 227022</strain>
    </source>
</reference>
<dbReference type="AlphaFoldDB" id="A0A397SHQ7"/>
<keyword evidence="2" id="KW-1185">Reference proteome</keyword>
<gene>
    <name evidence="1" type="ORF">C1645_449518</name>
</gene>
<name>A0A397SHQ7_9GLOM</name>